<dbReference type="EMBL" id="QVFD01000001">
    <property type="protein sequence ID" value="RGC51147.1"/>
    <property type="molecule type" value="Genomic_DNA"/>
</dbReference>
<name>A0A3E2XQL0_9FIRM</name>
<organism evidence="1 2">
    <name type="scientific">Coprococcus catus</name>
    <dbReference type="NCBI Taxonomy" id="116085"/>
    <lineage>
        <taxon>Bacteria</taxon>
        <taxon>Bacillati</taxon>
        <taxon>Bacillota</taxon>
        <taxon>Clostridia</taxon>
        <taxon>Lachnospirales</taxon>
        <taxon>Lachnospiraceae</taxon>
        <taxon>Coprococcus</taxon>
    </lineage>
</organism>
<protein>
    <submittedName>
        <fullName evidence="1">Uncharacterized protein</fullName>
    </submittedName>
</protein>
<reference evidence="1 2" key="1">
    <citation type="submission" date="2018-08" db="EMBL/GenBank/DDBJ databases">
        <title>A genome reference for cultivated species of the human gut microbiota.</title>
        <authorList>
            <person name="Zou Y."/>
            <person name="Xue W."/>
            <person name="Luo G."/>
        </authorList>
    </citation>
    <scope>NUCLEOTIDE SEQUENCE [LARGE SCALE GENOMIC DNA]</scope>
    <source>
        <strain evidence="1 2">AM28-39</strain>
    </source>
</reference>
<evidence type="ECO:0000313" key="1">
    <source>
        <dbReference type="EMBL" id="RGC51147.1"/>
    </source>
</evidence>
<keyword evidence="2" id="KW-1185">Reference proteome</keyword>
<sequence length="153" mass="17430">MTFADELRSSKGPQLTKEEIAGRQYRLNFHIKAVLEELKRLARSQNNAGKHSVSGYLAYAGYDKDYWRLLPIKDKLLPRDDIGAGSFGVKNVCYSDCINDLRSEIEKGLKQLGFKASVKKVDVPFYKGTEGFLCRKKLEKDGTDTTLRIDFSW</sequence>
<dbReference type="Proteomes" id="UP000261231">
    <property type="component" value="Unassembled WGS sequence"/>
</dbReference>
<comment type="caution">
    <text evidence="1">The sequence shown here is derived from an EMBL/GenBank/DDBJ whole genome shotgun (WGS) entry which is preliminary data.</text>
</comment>
<accession>A0A3E2XQL0</accession>
<proteinExistence type="predicted"/>
<evidence type="ECO:0000313" key="2">
    <source>
        <dbReference type="Proteomes" id="UP000261231"/>
    </source>
</evidence>
<dbReference type="AlphaFoldDB" id="A0A3E2XQL0"/>
<dbReference type="RefSeq" id="WP_117538670.1">
    <property type="nucleotide sequence ID" value="NZ_QVFD01000001.1"/>
</dbReference>
<gene>
    <name evidence="1" type="ORF">DW747_01190</name>
</gene>